<keyword evidence="3" id="KW-0808">Transferase</keyword>
<feature type="domain" description="Glycosyltransferase 2-like" evidence="1">
    <location>
        <begin position="24"/>
        <end position="187"/>
    </location>
</feature>
<dbReference type="RefSeq" id="WP_328586285.1">
    <property type="nucleotide sequence ID" value="NZ_FOGN01000006.1"/>
</dbReference>
<dbReference type="AlphaFoldDB" id="A0A1I4PI84"/>
<protein>
    <submittedName>
        <fullName evidence="3">Glycosyl transferase family 2</fullName>
    </submittedName>
</protein>
<dbReference type="Gene3D" id="3.90.550.10">
    <property type="entry name" value="Spore Coat Polysaccharide Biosynthesis Protein SpsA, Chain A"/>
    <property type="match status" value="1"/>
</dbReference>
<dbReference type="InterPro" id="IPR050834">
    <property type="entry name" value="Glycosyltransf_2"/>
</dbReference>
<keyword evidence="4" id="KW-1185">Reference proteome</keyword>
<dbReference type="GO" id="GO:0016740">
    <property type="term" value="F:transferase activity"/>
    <property type="evidence" value="ECO:0007669"/>
    <property type="project" value="UniProtKB-KW"/>
</dbReference>
<dbReference type="InterPro" id="IPR001173">
    <property type="entry name" value="Glyco_trans_2-like"/>
</dbReference>
<organism evidence="3 4">
    <name type="scientific">Halopseudomonas bauzanensis</name>
    <dbReference type="NCBI Taxonomy" id="653930"/>
    <lineage>
        <taxon>Bacteria</taxon>
        <taxon>Pseudomonadati</taxon>
        <taxon>Pseudomonadota</taxon>
        <taxon>Gammaproteobacteria</taxon>
        <taxon>Pseudomonadales</taxon>
        <taxon>Pseudomonadaceae</taxon>
        <taxon>Halopseudomonas</taxon>
    </lineage>
</organism>
<dbReference type="STRING" id="653930.SAMN05216589_2764"/>
<proteinExistence type="predicted"/>
<evidence type="ECO:0000259" key="1">
    <source>
        <dbReference type="Pfam" id="PF00535"/>
    </source>
</evidence>
<evidence type="ECO:0000313" key="3">
    <source>
        <dbReference type="EMBL" id="SFM27407.1"/>
    </source>
</evidence>
<dbReference type="Proteomes" id="UP000186904">
    <property type="component" value="Unassembled WGS sequence"/>
</dbReference>
<dbReference type="CDD" id="cd00761">
    <property type="entry name" value="Glyco_tranf_GTA_type"/>
    <property type="match status" value="1"/>
</dbReference>
<gene>
    <name evidence="3" type="ORF">SAMN04487855_3006</name>
    <name evidence="2" type="ORF">SAMN05216589_2764</name>
</gene>
<sequence>MLDKPVPLSQEGERHQDQRPELICVIIPAYNYASSLARAAQSILGQRDARTELLIIDDGSTDVTPAVIDALHLAYPGQFRSIRKENGGLASVRNLGIRESRADWLVFLDADDEFVPGALGKLIEHIDNNAQSRLVMGEHISINAAGNRRRHRNKPLPGSAFERVKGYLLDKTIGLSNGGCAMHREVFSMGDYPERFRNSEDLPVFAQALANFPVSQLNEPLLLLYKHDDSLRHHTGYGQQVGLQVVDEVFSRLPESMQSMRKDFYVQRCLSLFRSAYLAKENTQAKTFFLHALRMDWRVLLNLSYSRKALRIWLRN</sequence>
<dbReference type="Pfam" id="PF00535">
    <property type="entry name" value="Glycos_transf_2"/>
    <property type="match status" value="1"/>
</dbReference>
<dbReference type="EMBL" id="FOGN01000006">
    <property type="protein sequence ID" value="SES23340.1"/>
    <property type="molecule type" value="Genomic_DNA"/>
</dbReference>
<dbReference type="PANTHER" id="PTHR43685">
    <property type="entry name" value="GLYCOSYLTRANSFERASE"/>
    <property type="match status" value="1"/>
</dbReference>
<evidence type="ECO:0000313" key="2">
    <source>
        <dbReference type="EMBL" id="SES23340.1"/>
    </source>
</evidence>
<dbReference type="PANTHER" id="PTHR43685:SF2">
    <property type="entry name" value="GLYCOSYLTRANSFERASE 2-LIKE DOMAIN-CONTAINING PROTEIN"/>
    <property type="match status" value="1"/>
</dbReference>
<dbReference type="SUPFAM" id="SSF53448">
    <property type="entry name" value="Nucleotide-diphospho-sugar transferases"/>
    <property type="match status" value="1"/>
</dbReference>
<name>A0A1I4PI84_9GAMM</name>
<dbReference type="Proteomes" id="UP000186599">
    <property type="component" value="Unassembled WGS sequence"/>
</dbReference>
<reference evidence="4 5" key="1">
    <citation type="submission" date="2016-10" db="EMBL/GenBank/DDBJ databases">
        <authorList>
            <person name="de Groot N.N."/>
        </authorList>
    </citation>
    <scope>NUCLEOTIDE SEQUENCE [LARGE SCALE GENOMIC DNA]</scope>
    <source>
        <strain evidence="3 4">CGMCC 1.9095</strain>
        <strain evidence="2 5">DSM 22558</strain>
    </source>
</reference>
<dbReference type="EMBL" id="FOUA01000006">
    <property type="protein sequence ID" value="SFM27407.1"/>
    <property type="molecule type" value="Genomic_DNA"/>
</dbReference>
<evidence type="ECO:0000313" key="4">
    <source>
        <dbReference type="Proteomes" id="UP000186599"/>
    </source>
</evidence>
<accession>A0A1I4PI84</accession>
<dbReference type="InterPro" id="IPR029044">
    <property type="entry name" value="Nucleotide-diphossugar_trans"/>
</dbReference>
<evidence type="ECO:0000313" key="5">
    <source>
        <dbReference type="Proteomes" id="UP000186904"/>
    </source>
</evidence>